<evidence type="ECO:0000313" key="1">
    <source>
        <dbReference type="EMBL" id="AYV85443.1"/>
    </source>
</evidence>
<proteinExistence type="predicted"/>
<sequence length="273" mass="32965">MESSETVIDFGKFSTYNITDKIVISNYNILKGYRPFDKNFLDSSYPDFQEKYIIYKKFLEQYPPENNDVLNSFHNFDDYIMVTTEISKLIDYFNDISYYQKYHGNANLFGTEIAKLNSILDFLKQLSAKFDTCITIGEDEINGYNIGKYKLFYICYDDFLDMEYYWKKEDIPYEEFKNRFEDTACTEWNKMDKYGECFGSYWKYPEGSYEWENAFDLCEEENCRALYELPYPKQFLLYTVRYGCRNRLECVEYSNFLGEYMKRLVEKFSQNIC</sequence>
<name>A0A3G5AI26_9VIRU</name>
<reference evidence="1" key="1">
    <citation type="submission" date="2018-10" db="EMBL/GenBank/DDBJ databases">
        <title>Hidden diversity of soil giant viruses.</title>
        <authorList>
            <person name="Schulz F."/>
            <person name="Alteio L."/>
            <person name="Goudeau D."/>
            <person name="Ryan E.M."/>
            <person name="Malmstrom R.R."/>
            <person name="Blanchard J."/>
            <person name="Woyke T."/>
        </authorList>
    </citation>
    <scope>NUCLEOTIDE SEQUENCE</scope>
    <source>
        <strain evidence="1">SAV1</strain>
    </source>
</reference>
<protein>
    <submittedName>
        <fullName evidence="1">Uncharacterized protein</fullName>
    </submittedName>
</protein>
<organism evidence="1">
    <name type="scientific">Satyrvirus sp</name>
    <dbReference type="NCBI Taxonomy" id="2487771"/>
    <lineage>
        <taxon>Viruses</taxon>
        <taxon>Varidnaviria</taxon>
        <taxon>Bamfordvirae</taxon>
        <taxon>Nucleocytoviricota</taxon>
        <taxon>Megaviricetes</taxon>
        <taxon>Imitervirales</taxon>
        <taxon>Mimiviridae</taxon>
        <taxon>Megamimivirinae</taxon>
    </lineage>
</organism>
<accession>A0A3G5AI26</accession>
<gene>
    <name evidence="1" type="ORF">Satyrvirus17_3</name>
</gene>
<dbReference type="EMBL" id="MK072453">
    <property type="protein sequence ID" value="AYV85443.1"/>
    <property type="molecule type" value="Genomic_DNA"/>
</dbReference>